<keyword evidence="4" id="KW-0472">Membrane</keyword>
<keyword evidence="8" id="KW-1185">Reference proteome</keyword>
<feature type="signal peptide" evidence="5">
    <location>
        <begin position="1"/>
        <end position="29"/>
    </location>
</feature>
<evidence type="ECO:0000256" key="4">
    <source>
        <dbReference type="ARBA" id="ARBA00023136"/>
    </source>
</evidence>
<evidence type="ECO:0000256" key="1">
    <source>
        <dbReference type="ARBA" id="ARBA00004141"/>
    </source>
</evidence>
<feature type="chain" id="PRO_5047531602" evidence="5">
    <location>
        <begin position="30"/>
        <end position="264"/>
    </location>
</feature>
<comment type="caution">
    <text evidence="7">The sequence shown here is derived from an EMBL/GenBank/DDBJ whole genome shotgun (WGS) entry which is preliminary data.</text>
</comment>
<reference evidence="7" key="1">
    <citation type="submission" date="2023-03" db="EMBL/GenBank/DDBJ databases">
        <title>Chitinimonas shenzhenensis gen. nov., sp. nov., a novel member of family Burkholderiaceae isolated from activated sludge collected in Shen Zhen, China.</title>
        <authorList>
            <person name="Wang X."/>
        </authorList>
    </citation>
    <scope>NUCLEOTIDE SEQUENCE</scope>
    <source>
        <strain evidence="7">DQS-5</strain>
    </source>
</reference>
<organism evidence="7 8">
    <name type="scientific">Parachitinimonas caeni</name>
    <dbReference type="NCBI Taxonomy" id="3031301"/>
    <lineage>
        <taxon>Bacteria</taxon>
        <taxon>Pseudomonadati</taxon>
        <taxon>Pseudomonadota</taxon>
        <taxon>Betaproteobacteria</taxon>
        <taxon>Neisseriales</taxon>
        <taxon>Chitinibacteraceae</taxon>
        <taxon>Parachitinimonas</taxon>
    </lineage>
</organism>
<evidence type="ECO:0000256" key="2">
    <source>
        <dbReference type="ARBA" id="ARBA00022692"/>
    </source>
</evidence>
<dbReference type="EMBL" id="JARRAF010000045">
    <property type="protein sequence ID" value="MDK2126653.1"/>
    <property type="molecule type" value="Genomic_DNA"/>
</dbReference>
<proteinExistence type="predicted"/>
<sequence length="264" mass="29103">MKTMQYAVTRNIFRCLVGVLFLATGAALAAPANNSMETINLAGRQRMLTQRIVKNYTQRGLGVLAEQAERQTQDSVSQFETALTTLQQRAANMPSIHPTLATINSDWSRLKQILAQKPGKESAQSLDQQAEKLLNASNALTQAFQEQSGVDVGRWVNTAGRTRMLALRLAKFQLLRQYGLGTAASRDLAEQTRNELTGALATLSQAPVNTAAIRQELGLASTQWQFFEQALSRADSDPTQIATTSERIVEVMDQITQRYMALSK</sequence>
<feature type="domain" description="NarX-like N-terminal" evidence="6">
    <location>
        <begin position="32"/>
        <end position="130"/>
    </location>
</feature>
<evidence type="ECO:0000256" key="3">
    <source>
        <dbReference type="ARBA" id="ARBA00022989"/>
    </source>
</evidence>
<dbReference type="InterPro" id="IPR042295">
    <property type="entry name" value="NarX-like_N_sf"/>
</dbReference>
<evidence type="ECO:0000259" key="6">
    <source>
        <dbReference type="Pfam" id="PF13675"/>
    </source>
</evidence>
<keyword evidence="2" id="KW-0812">Transmembrane</keyword>
<protein>
    <submittedName>
        <fullName evidence="7">Type IV pili methyl-accepting chemotaxis transducer N-terminal domain-containing protein</fullName>
    </submittedName>
</protein>
<evidence type="ECO:0000313" key="8">
    <source>
        <dbReference type="Proteomes" id="UP001172778"/>
    </source>
</evidence>
<dbReference type="InterPro" id="IPR029095">
    <property type="entry name" value="NarX-like_N"/>
</dbReference>
<name>A0ABT7E5L1_9NEIS</name>
<evidence type="ECO:0000313" key="7">
    <source>
        <dbReference type="EMBL" id="MDK2126653.1"/>
    </source>
</evidence>
<dbReference type="Pfam" id="PF13675">
    <property type="entry name" value="PilJ"/>
    <property type="match status" value="1"/>
</dbReference>
<dbReference type="Gene3D" id="1.20.120.960">
    <property type="entry name" value="Histidine kinase NarX, sensor domain"/>
    <property type="match status" value="1"/>
</dbReference>
<dbReference type="Proteomes" id="UP001172778">
    <property type="component" value="Unassembled WGS sequence"/>
</dbReference>
<dbReference type="RefSeq" id="WP_284102972.1">
    <property type="nucleotide sequence ID" value="NZ_JARRAF010000045.1"/>
</dbReference>
<evidence type="ECO:0000256" key="5">
    <source>
        <dbReference type="SAM" id="SignalP"/>
    </source>
</evidence>
<accession>A0ABT7E5L1</accession>
<keyword evidence="3" id="KW-1133">Transmembrane helix</keyword>
<keyword evidence="5" id="KW-0732">Signal</keyword>
<comment type="subcellular location">
    <subcellularLocation>
        <location evidence="1">Membrane</location>
        <topology evidence="1">Multi-pass membrane protein</topology>
    </subcellularLocation>
</comment>
<gene>
    <name evidence="7" type="ORF">PZA18_21645</name>
</gene>